<proteinExistence type="predicted"/>
<dbReference type="GO" id="GO:0030151">
    <property type="term" value="F:molybdenum ion binding"/>
    <property type="evidence" value="ECO:0007669"/>
    <property type="project" value="InterPro"/>
</dbReference>
<organism evidence="2 3">
    <name type="scientific">Methanobacterium alkalithermotolerans</name>
    <dbReference type="NCBI Taxonomy" id="2731220"/>
    <lineage>
        <taxon>Archaea</taxon>
        <taxon>Methanobacteriati</taxon>
        <taxon>Methanobacteriota</taxon>
        <taxon>Methanomada group</taxon>
        <taxon>Methanobacteria</taxon>
        <taxon>Methanobacteriales</taxon>
        <taxon>Methanobacteriaceae</taxon>
        <taxon>Methanobacterium</taxon>
    </lineage>
</organism>
<feature type="domain" description="MOSC" evidence="1">
    <location>
        <begin position="9"/>
        <end position="144"/>
    </location>
</feature>
<dbReference type="GO" id="GO:0030170">
    <property type="term" value="F:pyridoxal phosphate binding"/>
    <property type="evidence" value="ECO:0007669"/>
    <property type="project" value="InterPro"/>
</dbReference>
<dbReference type="AlphaFoldDB" id="A0A8T8K285"/>
<evidence type="ECO:0000313" key="2">
    <source>
        <dbReference type="EMBL" id="QUH22528.1"/>
    </source>
</evidence>
<dbReference type="Pfam" id="PF03473">
    <property type="entry name" value="MOSC"/>
    <property type="match status" value="1"/>
</dbReference>
<dbReference type="InterPro" id="IPR011037">
    <property type="entry name" value="Pyrv_Knase-like_insert_dom_sf"/>
</dbReference>
<dbReference type="PANTHER" id="PTHR36930">
    <property type="entry name" value="METAL-SULFUR CLUSTER BIOSYNTHESIS PROTEINS YUAD-RELATED"/>
    <property type="match status" value="1"/>
</dbReference>
<name>A0A8T8K285_9EURY</name>
<dbReference type="OrthoDB" id="68158at2157"/>
<dbReference type="GO" id="GO:0003824">
    <property type="term" value="F:catalytic activity"/>
    <property type="evidence" value="ECO:0007669"/>
    <property type="project" value="InterPro"/>
</dbReference>
<evidence type="ECO:0000259" key="1">
    <source>
        <dbReference type="PROSITE" id="PS51340"/>
    </source>
</evidence>
<dbReference type="InterPro" id="IPR052716">
    <property type="entry name" value="MOSC_domain"/>
</dbReference>
<sequence>MGHITAVCLSLKKQTRKNNVNKGLLVDNYGLLNDAHASTTYHRQVSLLSQKSIDKMKDKGLEVKAGDFGENLTTQNIDLSALSIGNRLKIGATAILEVTQKGKICHNPCAIYHQVGDCVMPTEGIFARVIRGGQVKIGDEIKVLLD</sequence>
<evidence type="ECO:0000313" key="3">
    <source>
        <dbReference type="Proteomes" id="UP000681041"/>
    </source>
</evidence>
<dbReference type="InterPro" id="IPR005302">
    <property type="entry name" value="MoCF_Sase_C"/>
</dbReference>
<dbReference type="GeneID" id="64819394"/>
<dbReference type="RefSeq" id="WP_211533472.1">
    <property type="nucleotide sequence ID" value="NZ_CP058560.1"/>
</dbReference>
<reference evidence="2" key="1">
    <citation type="submission" date="2020-07" db="EMBL/GenBank/DDBJ databases">
        <title>Methanobacterium. sp. MethCan genome.</title>
        <authorList>
            <person name="Postec A."/>
            <person name="Quemeneur M."/>
        </authorList>
    </citation>
    <scope>NUCLEOTIDE SEQUENCE</scope>
    <source>
        <strain evidence="2">MethCAN</strain>
    </source>
</reference>
<gene>
    <name evidence="2" type="ORF">HYG87_01480</name>
</gene>
<dbReference type="Gene3D" id="2.40.33.20">
    <property type="entry name" value="PK beta-barrel domain-like"/>
    <property type="match status" value="1"/>
</dbReference>
<dbReference type="Proteomes" id="UP000681041">
    <property type="component" value="Chromosome"/>
</dbReference>
<protein>
    <submittedName>
        <fullName evidence="2">MOSC domain-containing protein</fullName>
    </submittedName>
</protein>
<dbReference type="EMBL" id="CP058560">
    <property type="protein sequence ID" value="QUH22528.1"/>
    <property type="molecule type" value="Genomic_DNA"/>
</dbReference>
<dbReference type="PANTHER" id="PTHR36930:SF1">
    <property type="entry name" value="MOSC DOMAIN-CONTAINING PROTEIN"/>
    <property type="match status" value="1"/>
</dbReference>
<dbReference type="PROSITE" id="PS51340">
    <property type="entry name" value="MOSC"/>
    <property type="match status" value="1"/>
</dbReference>
<dbReference type="SUPFAM" id="SSF50800">
    <property type="entry name" value="PK beta-barrel domain-like"/>
    <property type="match status" value="1"/>
</dbReference>
<accession>A0A8T8K285</accession>
<dbReference type="KEGG" id="meme:HYG87_01480"/>
<keyword evidence="3" id="KW-1185">Reference proteome</keyword>